<organism evidence="1 2">
    <name type="scientific">Paenibacillus paeoniae</name>
    <dbReference type="NCBI Taxonomy" id="2292705"/>
    <lineage>
        <taxon>Bacteria</taxon>
        <taxon>Bacillati</taxon>
        <taxon>Bacillota</taxon>
        <taxon>Bacilli</taxon>
        <taxon>Bacillales</taxon>
        <taxon>Paenibacillaceae</taxon>
        <taxon>Paenibacillus</taxon>
    </lineage>
</organism>
<comment type="caution">
    <text evidence="1">The sequence shown here is derived from an EMBL/GenBank/DDBJ whole genome shotgun (WGS) entry which is preliminary data.</text>
</comment>
<dbReference type="InterPro" id="IPR025906">
    <property type="entry name" value="YjfB_motility"/>
</dbReference>
<dbReference type="RefSeq" id="WP_116044539.1">
    <property type="nucleotide sequence ID" value="NZ_QUBQ01000001.1"/>
</dbReference>
<keyword evidence="2" id="KW-1185">Reference proteome</keyword>
<name>A0A371PLP4_9BACL</name>
<gene>
    <name evidence="1" type="ORF">DX130_09040</name>
</gene>
<accession>A0A371PLP4</accession>
<dbReference type="Proteomes" id="UP000261905">
    <property type="component" value="Unassembled WGS sequence"/>
</dbReference>
<evidence type="ECO:0000313" key="1">
    <source>
        <dbReference type="EMBL" id="REK77132.1"/>
    </source>
</evidence>
<dbReference type="AlphaFoldDB" id="A0A371PLP4"/>
<dbReference type="Pfam" id="PF14070">
    <property type="entry name" value="YjfB_motility"/>
    <property type="match status" value="1"/>
</dbReference>
<proteinExistence type="predicted"/>
<reference evidence="1 2" key="1">
    <citation type="submission" date="2018-08" db="EMBL/GenBank/DDBJ databases">
        <title>Paenibacillus sp. M4BSY-1, whole genome shotgun sequence.</title>
        <authorList>
            <person name="Tuo L."/>
        </authorList>
    </citation>
    <scope>NUCLEOTIDE SEQUENCE [LARGE SCALE GENOMIC DNA]</scope>
    <source>
        <strain evidence="1 2">M4BSY-1</strain>
    </source>
</reference>
<dbReference type="OrthoDB" id="1924973at2"/>
<sequence>MDIGALSIALSRSKLSQSVGIKMLSIAKGQAEQQGQQLTEMISKSLDPNLGQNLDLRA</sequence>
<protein>
    <submittedName>
        <fullName evidence="1">Putative motility protein</fullName>
    </submittedName>
</protein>
<dbReference type="EMBL" id="QUBQ01000001">
    <property type="protein sequence ID" value="REK77132.1"/>
    <property type="molecule type" value="Genomic_DNA"/>
</dbReference>
<evidence type="ECO:0000313" key="2">
    <source>
        <dbReference type="Proteomes" id="UP000261905"/>
    </source>
</evidence>